<comment type="caution">
    <text evidence="3">The sequence shown here is derived from an EMBL/GenBank/DDBJ whole genome shotgun (WGS) entry which is preliminary data.</text>
</comment>
<gene>
    <name evidence="3" type="ORF">EUX48_08310</name>
    <name evidence="1" type="ORF">EUX50_02865</name>
    <name evidence="2" type="ORF">EUX52_08690</name>
</gene>
<keyword evidence="6" id="KW-1185">Reference proteome</keyword>
<organism evidence="3 5">
    <name type="scientific">Haemophilus haemolyticus</name>
    <dbReference type="NCBI Taxonomy" id="726"/>
    <lineage>
        <taxon>Bacteria</taxon>
        <taxon>Pseudomonadati</taxon>
        <taxon>Pseudomonadota</taxon>
        <taxon>Gammaproteobacteria</taxon>
        <taxon>Pasteurellales</taxon>
        <taxon>Pasteurellaceae</taxon>
        <taxon>Haemophilus</taxon>
    </lineage>
</organism>
<dbReference type="RefSeq" id="WP_005699280.1">
    <property type="nucleotide sequence ID" value="NZ_LCTH01000017.1"/>
</dbReference>
<dbReference type="EMBL" id="SDPB01000022">
    <property type="protein sequence ID" value="TPH20892.1"/>
    <property type="molecule type" value="Genomic_DNA"/>
</dbReference>
<reference evidence="4 5" key="1">
    <citation type="submission" date="2019-01" db="EMBL/GenBank/DDBJ databases">
        <title>Comparative genomic analysis identifies haemin-independent Haemophilus haemolyticus: a formal re-classification of Haemophilus intermedius.</title>
        <authorList>
            <person name="Harris T.M."/>
            <person name="Price E.P."/>
            <person name="Sarovich D.S."/>
            <person name="Norskov-Lauritsen N."/>
            <person name="Beissbarth J."/>
            <person name="Chang A.B."/>
            <person name="Smith-Vaughan H.C."/>
        </authorList>
    </citation>
    <scope>NUCLEOTIDE SEQUENCE [LARGE SCALE GENOMIC DNA]</scope>
    <source>
        <strain evidence="3 5">60824 B Hi-4</strain>
        <strain evidence="2 4">60982 B Hi-1</strain>
        <strain evidence="1 6">CCUG 15949</strain>
    </source>
</reference>
<evidence type="ECO:0000313" key="3">
    <source>
        <dbReference type="EMBL" id="TPH20892.1"/>
    </source>
</evidence>
<dbReference type="Proteomes" id="UP000318353">
    <property type="component" value="Unassembled WGS sequence"/>
</dbReference>
<protein>
    <recommendedName>
        <fullName evidence="7">GIY-YIG domain-containing protein</fullName>
    </recommendedName>
</protein>
<dbReference type="EMBL" id="SDPH01000007">
    <property type="protein sequence ID" value="TPH05954.1"/>
    <property type="molecule type" value="Genomic_DNA"/>
</dbReference>
<evidence type="ECO:0000313" key="1">
    <source>
        <dbReference type="EMBL" id="TPH05954.1"/>
    </source>
</evidence>
<dbReference type="EMBL" id="SDPD01000011">
    <property type="protein sequence ID" value="TPH20132.1"/>
    <property type="molecule type" value="Genomic_DNA"/>
</dbReference>
<dbReference type="Proteomes" id="UP000316282">
    <property type="component" value="Unassembled WGS sequence"/>
</dbReference>
<sequence length="171" mass="20333">MKHSFTLIHWYGPFELSEVIESDWGKESGLYLFTGKQKDETESQIQYCGISEQSYASRFKTHHKHWKIDSEREVWLGIIESTPYPHMNGAYLAYLKEPERLLTYYLQAPLNEKNRILKPRPMTVINYWFTKDKELRRKNVHVAQQGMHSVISWDGENWHLGDLKIVSDEEE</sequence>
<evidence type="ECO:0000313" key="6">
    <source>
        <dbReference type="Proteomes" id="UP000318353"/>
    </source>
</evidence>
<evidence type="ECO:0000313" key="4">
    <source>
        <dbReference type="Proteomes" id="UP000316282"/>
    </source>
</evidence>
<accession>A0A502K248</accession>
<name>A0A502K248_HAEHA</name>
<evidence type="ECO:0008006" key="7">
    <source>
        <dbReference type="Google" id="ProtNLM"/>
    </source>
</evidence>
<evidence type="ECO:0000313" key="2">
    <source>
        <dbReference type="EMBL" id="TPH20132.1"/>
    </source>
</evidence>
<dbReference type="Proteomes" id="UP000316888">
    <property type="component" value="Unassembled WGS sequence"/>
</dbReference>
<proteinExistence type="predicted"/>
<evidence type="ECO:0000313" key="5">
    <source>
        <dbReference type="Proteomes" id="UP000316888"/>
    </source>
</evidence>
<dbReference type="AlphaFoldDB" id="A0A502K248"/>